<dbReference type="Gene3D" id="3.30.750.24">
    <property type="entry name" value="STAS domain"/>
    <property type="match status" value="1"/>
</dbReference>
<dbReference type="PANTHER" id="PTHR33745">
    <property type="entry name" value="RSBT ANTAGONIST PROTEIN RSBS-RELATED"/>
    <property type="match status" value="1"/>
</dbReference>
<evidence type="ECO:0000259" key="2">
    <source>
        <dbReference type="PROSITE" id="PS50801"/>
    </source>
</evidence>
<dbReference type="InterPro" id="IPR051932">
    <property type="entry name" value="Bact_StressResp_Reg"/>
</dbReference>
<proteinExistence type="predicted"/>
<dbReference type="InterPro" id="IPR002645">
    <property type="entry name" value="STAS_dom"/>
</dbReference>
<evidence type="ECO:0000313" key="4">
    <source>
        <dbReference type="Proteomes" id="UP000238823"/>
    </source>
</evidence>
<feature type="coiled-coil region" evidence="1">
    <location>
        <begin position="122"/>
        <end position="163"/>
    </location>
</feature>
<protein>
    <submittedName>
        <fullName evidence="3">RsbT co-antagonist protein RsbRA</fullName>
    </submittedName>
</protein>
<dbReference type="InterPro" id="IPR036513">
    <property type="entry name" value="STAS_dom_sf"/>
</dbReference>
<dbReference type="SUPFAM" id="SSF52091">
    <property type="entry name" value="SpoIIaa-like"/>
    <property type="match status" value="1"/>
</dbReference>
<sequence>MSEWLDSSRAHMTEALGQRLSARASSVFKLIGAQASRDHVKSCLDALREDLQTGKHEAQREAVQKLVEDLTARGLSFSDLRFYVTSLRTAVLEAAAGADVRQQLDAWFFDFVMVCAMQFVVHRDEQLEHQSAKREVQHLESQLVELQLAMAEKTNLLEQIRQVSTPVVPVVEGILVVPLVGVFDSVRAELLTERLLHEVAQTKARSVILDISGVPVVDNEAAQLILRLARAVGLLGAELSLVGVAPATARTIVDLGLELNGLKAMRTLKDGLAQALARRRLRIAPF</sequence>
<feature type="domain" description="STAS" evidence="2">
    <location>
        <begin position="164"/>
        <end position="275"/>
    </location>
</feature>
<evidence type="ECO:0000313" key="3">
    <source>
        <dbReference type="EMBL" id="PRP95124.1"/>
    </source>
</evidence>
<comment type="caution">
    <text evidence="3">The sequence shown here is derived from an EMBL/GenBank/DDBJ whole genome shotgun (WGS) entry which is preliminary data.</text>
</comment>
<dbReference type="AlphaFoldDB" id="A0A2S9XQI5"/>
<gene>
    <name evidence="3" type="primary">rsbRA_14</name>
    <name evidence="3" type="ORF">ENSA7_74380</name>
</gene>
<keyword evidence="1" id="KW-0175">Coiled coil</keyword>
<organism evidence="3 4">
    <name type="scientific">Enhygromyxa salina</name>
    <dbReference type="NCBI Taxonomy" id="215803"/>
    <lineage>
        <taxon>Bacteria</taxon>
        <taxon>Pseudomonadati</taxon>
        <taxon>Myxococcota</taxon>
        <taxon>Polyangia</taxon>
        <taxon>Nannocystales</taxon>
        <taxon>Nannocystaceae</taxon>
        <taxon>Enhygromyxa</taxon>
    </lineage>
</organism>
<name>A0A2S9XQI5_9BACT</name>
<dbReference type="EMBL" id="PVNL01000138">
    <property type="protein sequence ID" value="PRP95124.1"/>
    <property type="molecule type" value="Genomic_DNA"/>
</dbReference>
<dbReference type="CDD" id="cd07041">
    <property type="entry name" value="STAS_RsbR_RsbS_like"/>
    <property type="match status" value="1"/>
</dbReference>
<accession>A0A2S9XQI5</accession>
<dbReference type="Proteomes" id="UP000238823">
    <property type="component" value="Unassembled WGS sequence"/>
</dbReference>
<evidence type="ECO:0000256" key="1">
    <source>
        <dbReference type="SAM" id="Coils"/>
    </source>
</evidence>
<reference evidence="3 4" key="1">
    <citation type="submission" date="2018-03" db="EMBL/GenBank/DDBJ databases">
        <title>Draft Genome Sequences of the Obligatory Marine Myxobacteria Enhygromyxa salina SWB007.</title>
        <authorList>
            <person name="Poehlein A."/>
            <person name="Moghaddam J.A."/>
            <person name="Harms H."/>
            <person name="Alanjari M."/>
            <person name="Koenig G.M."/>
            <person name="Daniel R."/>
            <person name="Schaeberle T.F."/>
        </authorList>
    </citation>
    <scope>NUCLEOTIDE SEQUENCE [LARGE SCALE GENOMIC DNA]</scope>
    <source>
        <strain evidence="3 4">SWB007</strain>
    </source>
</reference>
<dbReference type="PROSITE" id="PS50801">
    <property type="entry name" value="STAS"/>
    <property type="match status" value="1"/>
</dbReference>
<dbReference type="Pfam" id="PF01740">
    <property type="entry name" value="STAS"/>
    <property type="match status" value="1"/>
</dbReference>
<dbReference type="PANTHER" id="PTHR33745:SF1">
    <property type="entry name" value="RSBT ANTAGONIST PROTEIN RSBS"/>
    <property type="match status" value="1"/>
</dbReference>